<accession>A0AAV8A7J8</accession>
<name>A0AAV8A7J8_9EUKA</name>
<dbReference type="AlphaFoldDB" id="A0AAV8A7J8"/>
<dbReference type="Proteomes" id="UP001146793">
    <property type="component" value="Unassembled WGS sequence"/>
</dbReference>
<protein>
    <submittedName>
        <fullName evidence="1">Uncharacterized protein</fullName>
    </submittedName>
</protein>
<dbReference type="InterPro" id="IPR016024">
    <property type="entry name" value="ARM-type_fold"/>
</dbReference>
<proteinExistence type="predicted"/>
<dbReference type="EMBL" id="JANTQA010000015">
    <property type="protein sequence ID" value="KAJ3448931.1"/>
    <property type="molecule type" value="Genomic_DNA"/>
</dbReference>
<evidence type="ECO:0000313" key="1">
    <source>
        <dbReference type="EMBL" id="KAJ3448931.1"/>
    </source>
</evidence>
<dbReference type="SUPFAM" id="SSF48371">
    <property type="entry name" value="ARM repeat"/>
    <property type="match status" value="1"/>
</dbReference>
<comment type="caution">
    <text evidence="1">The sequence shown here is derived from an EMBL/GenBank/DDBJ whole genome shotgun (WGS) entry which is preliminary data.</text>
</comment>
<organism evidence="1 2">
    <name type="scientific">Anaeramoeba flamelloides</name>
    <dbReference type="NCBI Taxonomy" id="1746091"/>
    <lineage>
        <taxon>Eukaryota</taxon>
        <taxon>Metamonada</taxon>
        <taxon>Anaeramoebidae</taxon>
        <taxon>Anaeramoeba</taxon>
    </lineage>
</organism>
<evidence type="ECO:0000313" key="2">
    <source>
        <dbReference type="Proteomes" id="UP001146793"/>
    </source>
</evidence>
<reference evidence="1" key="1">
    <citation type="submission" date="2022-08" db="EMBL/GenBank/DDBJ databases">
        <title>Novel sulphate-reducing endosymbionts in the free-living metamonad Anaeramoeba.</title>
        <authorList>
            <person name="Jerlstrom-Hultqvist J."/>
            <person name="Cepicka I."/>
            <person name="Gallot-Lavallee L."/>
            <person name="Salas-Leiva D."/>
            <person name="Curtis B.A."/>
            <person name="Zahonova K."/>
            <person name="Pipaliya S."/>
            <person name="Dacks J."/>
            <person name="Roger A.J."/>
        </authorList>
    </citation>
    <scope>NUCLEOTIDE SEQUENCE</scope>
    <source>
        <strain evidence="1">Busselton2</strain>
    </source>
</reference>
<sequence>MSITFPDQTELLKDLEGRTKILSKLCSQVLATKQEKEIKRLGQYLHELYPKEGISSKLLALTGARQLKDTSLYERVLNSEESKLLLGKFSKNIVKIVRQTHEYEIIKQAVVKLPVKFNKVLIQQIRYYNLKPCAELIFETVKEHLGEHESSKILPLVSNETLQKNESILDYCLKKMSSNILKILIEFHYEQVDEFFVKKLKTIDKNVVANFFYNYTSFLQELSKHSAKLFINFCSKHLPRDQIFRFFSSYSLFLVKKEPELLFKFLTRPEFIKKGKSDWYHVQGSLLGKFVRFFNDSQIEEIASLVSNYGSKSDCAKFLKYLPPKKALEIFEKCFADLKNKNLKAHELKKLPRTIRFALAKKIYFSPRIQNKPRNDQKMLILQEADIVEVRELLMNNFQSNEIYDRKKAYEYLLNCTFKSGNGEEITKTLNLVKQRIRNDENAVKTVVFETIHERLRIQFLTQEDLEVLVGIFSDFFNSKDQSRSVHTHIINTIVKILNYHFNILRSGIEKKKKQLLENEELKGKHQKWIDAMTKLLMSCANKDQSLPLNYHIRKSLSQRTLLYLFLNLYPVIHSNLKKGKFDTLFDIFDWKQGFLKKNKQLMEKDLPEIILKNNRFPSVNRLITEWLRDKDKRKSRINQIIETIDDPTYYFIPSVFNYIVKNRQDLLAKMDIFQNNGIIDGEYINFTANIINLKQLDLQMDIEEVEGEGEGEEREETKKEKDQGFILFTNKRSLRFLDTNLQRKYLESLKEVIFREEKLEEGEKSFFETHYLGLIQTVGYLPVFDIEIYQNLLEREKKNTIIIETILQNLIILDANFDKTIQIILKYLNSNKARIAMYVVDSISKNISKEKMVQFIESILNRKSLKITVKKQLIRLIRDIDQHKCMKVMEKIWNQKNVQKDVRITILNTCILSLNKFEKAWELLNEGIRFKGEDNKAIQSWFSTLPVYNIPFDVLERFLELIMVLIQTTEHSSVLADSYRLIENNVLKIRKEEIKKKLFQMLRENFTSIETWSQWKYSATILAKLAEASEKGCSYLLDVLTQLVSKNDNQIINKSQQPDALLTRDNPIYQRLKYVLKRISQIDKKTVITKYQLIEKIFQLIDEQYFPFFFDEYIKLQFFFSPNNPESRLKVLLDIESKIKKFHLELEYYNYANSCRNCFSFYSKKQKTKYSTLAKQLSERDSVFLKLESILILKSLQLWNEQNIKLLVQFRNDENLLIKKIALSTFTFSEQYGVFQK</sequence>
<gene>
    <name evidence="1" type="ORF">M0812_01419</name>
</gene>